<dbReference type="GO" id="GO:0015771">
    <property type="term" value="P:trehalose transport"/>
    <property type="evidence" value="ECO:0007669"/>
    <property type="project" value="TreeGrafter"/>
</dbReference>
<dbReference type="PANTHER" id="PTHR30175:SF1">
    <property type="entry name" value="PTS SYSTEM ARBUTIN-, CELLOBIOSE-, AND SALICIN-SPECIFIC EIIBC COMPONENT-RELATED"/>
    <property type="match status" value="1"/>
</dbReference>
<dbReference type="Proteomes" id="UP000682111">
    <property type="component" value="Unassembled WGS sequence"/>
</dbReference>
<dbReference type="PROSITE" id="PS51103">
    <property type="entry name" value="PTS_EIIC_TYPE_1"/>
    <property type="match status" value="1"/>
</dbReference>
<feature type="transmembrane region" description="Helical" evidence="12">
    <location>
        <begin position="153"/>
        <end position="172"/>
    </location>
</feature>
<evidence type="ECO:0000256" key="12">
    <source>
        <dbReference type="SAM" id="Phobius"/>
    </source>
</evidence>
<dbReference type="GO" id="GO:0009401">
    <property type="term" value="P:phosphoenolpyruvate-dependent sugar phosphotransferase system"/>
    <property type="evidence" value="ECO:0007669"/>
    <property type="project" value="UniProtKB-KW"/>
</dbReference>
<dbReference type="AlphaFoldDB" id="A0A919WI77"/>
<evidence type="ECO:0000256" key="2">
    <source>
        <dbReference type="ARBA" id="ARBA00022448"/>
    </source>
</evidence>
<dbReference type="Gene3D" id="3.30.1360.60">
    <property type="entry name" value="Glucose permease domain IIB"/>
    <property type="match status" value="1"/>
</dbReference>
<keyword evidence="2" id="KW-0813">Transport</keyword>
<dbReference type="InterPro" id="IPR050558">
    <property type="entry name" value="PTS_Sugar-Specific_Components"/>
</dbReference>
<feature type="transmembrane region" description="Helical" evidence="12">
    <location>
        <begin position="179"/>
        <end position="199"/>
    </location>
</feature>
<evidence type="ECO:0000256" key="1">
    <source>
        <dbReference type="ARBA" id="ARBA00004651"/>
    </source>
</evidence>
<proteinExistence type="predicted"/>
<feature type="domain" description="PTS EIIC type-1" evidence="14">
    <location>
        <begin position="114"/>
        <end position="462"/>
    </location>
</feature>
<evidence type="ECO:0000256" key="8">
    <source>
        <dbReference type="ARBA" id="ARBA00022777"/>
    </source>
</evidence>
<evidence type="ECO:0000259" key="13">
    <source>
        <dbReference type="PROSITE" id="PS51098"/>
    </source>
</evidence>
<reference evidence="15" key="1">
    <citation type="submission" date="2021-03" db="EMBL/GenBank/DDBJ databases">
        <title>Antimicrobial resistance genes in bacteria isolated from Japanese honey, and their potential for conferring macrolide and lincosamide resistance in the American foulbrood pathogen Paenibacillus larvae.</title>
        <authorList>
            <person name="Okamoto M."/>
            <person name="Kumagai M."/>
            <person name="Kanamori H."/>
            <person name="Takamatsu D."/>
        </authorList>
    </citation>
    <scope>NUCLEOTIDE SEQUENCE</scope>
    <source>
        <strain evidence="15">J27TS8</strain>
    </source>
</reference>
<evidence type="ECO:0000256" key="7">
    <source>
        <dbReference type="ARBA" id="ARBA00022692"/>
    </source>
</evidence>
<feature type="transmembrane region" description="Helical" evidence="12">
    <location>
        <begin position="219"/>
        <end position="242"/>
    </location>
</feature>
<dbReference type="GO" id="GO:0008982">
    <property type="term" value="F:protein-N(PI)-phosphohistidine-sugar phosphotransferase activity"/>
    <property type="evidence" value="ECO:0007669"/>
    <property type="project" value="InterPro"/>
</dbReference>
<dbReference type="GO" id="GO:0016301">
    <property type="term" value="F:kinase activity"/>
    <property type="evidence" value="ECO:0007669"/>
    <property type="project" value="UniProtKB-KW"/>
</dbReference>
<protein>
    <submittedName>
        <fullName evidence="15">Uncharacterized protein</fullName>
    </submittedName>
</protein>
<keyword evidence="4" id="KW-0762">Sugar transport</keyword>
<comment type="subcellular location">
    <subcellularLocation>
        <location evidence="1">Cell membrane</location>
        <topology evidence="1">Multi-pass membrane protein</topology>
    </subcellularLocation>
</comment>
<dbReference type="InterPro" id="IPR001996">
    <property type="entry name" value="PTS_IIB_1"/>
</dbReference>
<feature type="transmembrane region" description="Helical" evidence="12">
    <location>
        <begin position="428"/>
        <end position="455"/>
    </location>
</feature>
<keyword evidence="7 12" id="KW-0812">Transmembrane</keyword>
<dbReference type="FunFam" id="3.30.1360.60:FF:000001">
    <property type="entry name" value="PTS system glucose-specific IIBC component PtsG"/>
    <property type="match status" value="1"/>
</dbReference>
<dbReference type="PROSITE" id="PS51098">
    <property type="entry name" value="PTS_EIIB_TYPE_1"/>
    <property type="match status" value="1"/>
</dbReference>
<evidence type="ECO:0000256" key="3">
    <source>
        <dbReference type="ARBA" id="ARBA00022475"/>
    </source>
</evidence>
<dbReference type="GO" id="GO:0090589">
    <property type="term" value="F:protein-phosphocysteine-trehalose phosphotransferase system transporter activity"/>
    <property type="evidence" value="ECO:0007669"/>
    <property type="project" value="TreeGrafter"/>
</dbReference>
<name>A0A919WI77_9BACI</name>
<sequence length="462" mass="49967">MAQVLKTELAEKIVELVGGEGNISSLTHCMTRLRFVIKDSTKIREEELKKLPEVIKIMDFGGQYQIVLGAIVEDIYQEISEKYNFSNNNNDENIKKDEKDQHEQKQNVLDRLIGTLSGIFTPLIPAMLGMSFLKVLCIILEVFFEISDTNTTYAILIALSDTFFYFLPILVAWSAARMFNANIGVSLMVVGLLIHPSFINLLGENGEGITFLGIPVTEVSYASSVLPAILAILLLSKVEILLKRIIPKALNSLFVPFFSLLIVTPITILILGPIGNWGGTFITSVFTSLYDFSPILAGALIGGTWQILIIGGMHIVILSLVTVPNIASFGRDTVIVTHAPSLMCQYAAGLAVAAKTKNPQTRKTALSLTLTGFFGGSIVEPIMYGINLKYKKPFYFVLVGGAIGGAIAGGSFAGVTAPVALSIYSLPAYFGVGFVGLLIGALVGSLATFILTYMFGIDEAKE</sequence>
<organism evidence="15 16">
    <name type="scientific">Robertmurraya siralis</name>
    <dbReference type="NCBI Taxonomy" id="77777"/>
    <lineage>
        <taxon>Bacteria</taxon>
        <taxon>Bacillati</taxon>
        <taxon>Bacillota</taxon>
        <taxon>Bacilli</taxon>
        <taxon>Bacillales</taxon>
        <taxon>Bacillaceae</taxon>
        <taxon>Robertmurraya</taxon>
    </lineage>
</organism>
<evidence type="ECO:0000256" key="11">
    <source>
        <dbReference type="PROSITE-ProRule" id="PRU00421"/>
    </source>
</evidence>
<dbReference type="InterPro" id="IPR036878">
    <property type="entry name" value="Glu_permease_IIB"/>
</dbReference>
<dbReference type="InterPro" id="IPR018113">
    <property type="entry name" value="PTrfase_EIIB_Cys"/>
</dbReference>
<dbReference type="CDD" id="cd00212">
    <property type="entry name" value="PTS_IIB_glc"/>
    <property type="match status" value="1"/>
</dbReference>
<evidence type="ECO:0000313" key="15">
    <source>
        <dbReference type="EMBL" id="GIN62229.1"/>
    </source>
</evidence>
<accession>A0A919WI77</accession>
<keyword evidence="16" id="KW-1185">Reference proteome</keyword>
<feature type="transmembrane region" description="Helical" evidence="12">
    <location>
        <begin position="295"/>
        <end position="321"/>
    </location>
</feature>
<dbReference type="GO" id="GO:0005886">
    <property type="term" value="C:plasma membrane"/>
    <property type="evidence" value="ECO:0007669"/>
    <property type="project" value="UniProtKB-SubCell"/>
</dbReference>
<keyword evidence="3" id="KW-1003">Cell membrane</keyword>
<gene>
    <name evidence="15" type="ORF">J27TS8_22220</name>
</gene>
<feature type="active site" description="Phosphocysteine intermediate; for EIIB activity" evidence="11">
    <location>
        <position position="29"/>
    </location>
</feature>
<evidence type="ECO:0000313" key="16">
    <source>
        <dbReference type="Proteomes" id="UP000682111"/>
    </source>
</evidence>
<dbReference type="Pfam" id="PF02378">
    <property type="entry name" value="PTS_EIIC"/>
    <property type="match status" value="1"/>
</dbReference>
<dbReference type="Pfam" id="PF00367">
    <property type="entry name" value="PTS_EIIB"/>
    <property type="match status" value="1"/>
</dbReference>
<dbReference type="InterPro" id="IPR013013">
    <property type="entry name" value="PTS_EIIC_1"/>
</dbReference>
<evidence type="ECO:0000256" key="4">
    <source>
        <dbReference type="ARBA" id="ARBA00022597"/>
    </source>
</evidence>
<dbReference type="InterPro" id="IPR003352">
    <property type="entry name" value="PTS_EIIC"/>
</dbReference>
<evidence type="ECO:0000256" key="10">
    <source>
        <dbReference type="ARBA" id="ARBA00023136"/>
    </source>
</evidence>
<evidence type="ECO:0000256" key="6">
    <source>
        <dbReference type="ARBA" id="ARBA00022683"/>
    </source>
</evidence>
<feature type="transmembrane region" description="Helical" evidence="12">
    <location>
        <begin position="254"/>
        <end position="275"/>
    </location>
</feature>
<feature type="domain" description="PTS EIIB type-1" evidence="13">
    <location>
        <begin position="7"/>
        <end position="89"/>
    </location>
</feature>
<keyword evidence="8" id="KW-0418">Kinase</keyword>
<dbReference type="SUPFAM" id="SSF55604">
    <property type="entry name" value="Glucose permease domain IIB"/>
    <property type="match status" value="1"/>
</dbReference>
<feature type="transmembrane region" description="Helical" evidence="12">
    <location>
        <begin position="393"/>
        <end position="416"/>
    </location>
</feature>
<keyword evidence="9 12" id="KW-1133">Transmembrane helix</keyword>
<evidence type="ECO:0000256" key="9">
    <source>
        <dbReference type="ARBA" id="ARBA00022989"/>
    </source>
</evidence>
<keyword evidence="6" id="KW-0598">Phosphotransferase system</keyword>
<dbReference type="EMBL" id="BORC01000003">
    <property type="protein sequence ID" value="GIN62229.1"/>
    <property type="molecule type" value="Genomic_DNA"/>
</dbReference>
<comment type="caution">
    <text evidence="15">The sequence shown here is derived from an EMBL/GenBank/DDBJ whole genome shotgun (WGS) entry which is preliminary data.</text>
</comment>
<dbReference type="PROSITE" id="PS01035">
    <property type="entry name" value="PTS_EIIB_TYPE_1_CYS"/>
    <property type="match status" value="1"/>
</dbReference>
<evidence type="ECO:0000256" key="5">
    <source>
        <dbReference type="ARBA" id="ARBA00022679"/>
    </source>
</evidence>
<keyword evidence="5" id="KW-0808">Transferase</keyword>
<keyword evidence="10 12" id="KW-0472">Membrane</keyword>
<dbReference type="PANTHER" id="PTHR30175">
    <property type="entry name" value="PHOSPHOTRANSFERASE SYSTEM TRANSPORT PROTEIN"/>
    <property type="match status" value="1"/>
</dbReference>
<feature type="transmembrane region" description="Helical" evidence="12">
    <location>
        <begin position="365"/>
        <end position="386"/>
    </location>
</feature>
<feature type="transmembrane region" description="Helical" evidence="12">
    <location>
        <begin position="112"/>
        <end position="133"/>
    </location>
</feature>
<evidence type="ECO:0000259" key="14">
    <source>
        <dbReference type="PROSITE" id="PS51103"/>
    </source>
</evidence>